<feature type="compositionally biased region" description="Basic and acidic residues" evidence="1">
    <location>
        <begin position="1"/>
        <end position="28"/>
    </location>
</feature>
<evidence type="ECO:0000256" key="1">
    <source>
        <dbReference type="SAM" id="MobiDB-lite"/>
    </source>
</evidence>
<dbReference type="AlphaFoldDB" id="A0ABD5TB82"/>
<keyword evidence="3" id="KW-1185">Reference proteome</keyword>
<proteinExistence type="predicted"/>
<dbReference type="Proteomes" id="UP001596443">
    <property type="component" value="Unassembled WGS sequence"/>
</dbReference>
<feature type="region of interest" description="Disordered" evidence="1">
    <location>
        <begin position="1"/>
        <end position="47"/>
    </location>
</feature>
<accession>A0ABD5TB82</accession>
<evidence type="ECO:0008006" key="4">
    <source>
        <dbReference type="Google" id="ProtNLM"/>
    </source>
</evidence>
<dbReference type="RefSeq" id="WP_284063558.1">
    <property type="nucleotide sequence ID" value="NZ_CP126159.1"/>
</dbReference>
<reference evidence="2 3" key="1">
    <citation type="journal article" date="2019" name="Int. J. Syst. Evol. Microbiol.">
        <title>The Global Catalogue of Microorganisms (GCM) 10K type strain sequencing project: providing services to taxonomists for standard genome sequencing and annotation.</title>
        <authorList>
            <consortium name="The Broad Institute Genomics Platform"/>
            <consortium name="The Broad Institute Genome Sequencing Center for Infectious Disease"/>
            <person name="Wu L."/>
            <person name="Ma J."/>
        </authorList>
    </citation>
    <scope>NUCLEOTIDE SEQUENCE [LARGE SCALE GENOMIC DNA]</scope>
    <source>
        <strain evidence="2 3">SYNS20</strain>
    </source>
</reference>
<gene>
    <name evidence="2" type="ORF">ACFQFD_01640</name>
</gene>
<evidence type="ECO:0000313" key="3">
    <source>
        <dbReference type="Proteomes" id="UP001596443"/>
    </source>
</evidence>
<comment type="caution">
    <text evidence="2">The sequence shown here is derived from an EMBL/GenBank/DDBJ whole genome shotgun (WGS) entry which is preliminary data.</text>
</comment>
<dbReference type="GeneID" id="81211455"/>
<name>A0ABD5TB82_9EURY</name>
<organism evidence="2 3">
    <name type="scientific">Halobaculum halobium</name>
    <dbReference type="NCBI Taxonomy" id="3032281"/>
    <lineage>
        <taxon>Archaea</taxon>
        <taxon>Methanobacteriati</taxon>
        <taxon>Methanobacteriota</taxon>
        <taxon>Stenosarchaea group</taxon>
        <taxon>Halobacteria</taxon>
        <taxon>Halobacteriales</taxon>
        <taxon>Haloferacaceae</taxon>
        <taxon>Halobaculum</taxon>
    </lineage>
</organism>
<sequence length="172" mass="18194">MVSPNREHAPIAARERSPLSDDDKRDIARTVGRAVAHDADGSETSEWPVSPGCHVEFSVHVDRIEIRLRYDAGQLPGPVVVPGADDCAPPLVESGESPTAFVALSAAHDALYEDLTDAAGHAVDPYAVAVPDTPVAQSATDGTVTFATTLSVFTGEGSADKRTHQWERNGEP</sequence>
<dbReference type="EMBL" id="JBHSWX010000001">
    <property type="protein sequence ID" value="MFC6784738.1"/>
    <property type="molecule type" value="Genomic_DNA"/>
</dbReference>
<protein>
    <recommendedName>
        <fullName evidence="4">Halobacterial output domain-containing protein</fullName>
    </recommendedName>
</protein>
<evidence type="ECO:0000313" key="2">
    <source>
        <dbReference type="EMBL" id="MFC6784738.1"/>
    </source>
</evidence>